<dbReference type="GO" id="GO:0052621">
    <property type="term" value="F:diguanylate cyclase activity"/>
    <property type="evidence" value="ECO:0007669"/>
    <property type="project" value="UniProtKB-EC"/>
</dbReference>
<dbReference type="Gene3D" id="3.30.70.270">
    <property type="match status" value="1"/>
</dbReference>
<dbReference type="SUPFAM" id="SSF63829">
    <property type="entry name" value="Calcium-dependent phosphotriesterase"/>
    <property type="match status" value="3"/>
</dbReference>
<evidence type="ECO:0000256" key="1">
    <source>
        <dbReference type="ARBA" id="ARBA00012528"/>
    </source>
</evidence>
<dbReference type="Pfam" id="PF00990">
    <property type="entry name" value="GGDEF"/>
    <property type="match status" value="1"/>
</dbReference>
<dbReference type="STRING" id="414684.RC1_3881"/>
<dbReference type="Proteomes" id="UP000001591">
    <property type="component" value="Chromosome"/>
</dbReference>
<dbReference type="GO" id="GO:0043709">
    <property type="term" value="P:cell adhesion involved in single-species biofilm formation"/>
    <property type="evidence" value="ECO:0007669"/>
    <property type="project" value="TreeGrafter"/>
</dbReference>
<dbReference type="InterPro" id="IPR029787">
    <property type="entry name" value="Nucleotide_cyclase"/>
</dbReference>
<proteinExistence type="predicted"/>
<sequence length="1037" mass="110440">MCEGLETPVTLYGHVFPRPLSALSVMTSRVLPVLALILAALALAPPARANDHWQVLATPAFDSIGQRDGLPHPIVTAVVQDAQGFMWVGTQGGLSRFDGYRLRTYLATPSDPAGLPHAYILALHVDHAGRLWVGTAGAGAAWYDETRDRFIPLSPDRGMLPHPLVQDFADDGRGGLWIATRGGLAHRTADGTLVTVSQGVPDPRISSLLRDDRGAVWIGTQGGLARVAPDGDGPRPFPGLPEGMAARVLGKDAADRIHVAVTTSDNDQLWRGGVDGFTPVKGADGQNLGFPRGSLVRMVDTGTGSLWIATLRDGIIELEAKTGRTHPIRHDRADDLSLADDVLFALFRDRGGMIWVGTRNGLSRVDAAAASVTSIRYSPLRREGLSGADIMAVDALSDGRVAVGYLAGGIDILDPRDGVVERLPPGGLLPDGAVLAVRLHAGRYYVGMQHGLAIIDPVARTVSRPTMPDPDRVVHSLLFREGRLLLGGRAGLFVLGASGKTVERFRCVAADGTDAAAGLANAMSLLNGPDGRLWAGTPDGLHAVDTGTCTGQVLRHDPADPASLPEGLLSVVRFDSQGRPWVGTMGSGLAVGEPGGGTRFRTLTTADGLPNNNIGEILEDRTGAFWISTADGIGRVAPDLTVTAFRAAEGVSLPAYWARSGAATPAGDMLFGAGGGLTVIEPAELGPHRPHPPVRLTGLRAGGVEQPVGLYNGTRMAPPLVLPGQQRSLSVDFAALGYVAADLMRYRVRLDGFDSDWTDRGPADRSVAYTNLPPGDYVLRIQAVAPGEDWGADDFTLDVRVEAGWYQTNAFRALMVMLAALLVVAIVQGRTSVLRRRQAQLQKEVAERTRELELANRRLEQLANTDPLTGILNHRAFWAALEAEWDRACRYGRVFSVLQIDMDHFKRVNDTYGHAAGDAVLQTLTDRVGRLLRSVDRFGRLGGEEFAVLLPDTGYEGAVQVAERILDAIRTEPVLFEGTAIPISASIGGSSLRPDDANVNVILHRADAALYAAKGRGRSQAAFAEDGAGWLDQARPA</sequence>
<keyword evidence="3" id="KW-0175">Coiled coil</keyword>
<dbReference type="Gene3D" id="2.130.10.10">
    <property type="entry name" value="YVTN repeat-like/Quinoprotein amine dehydrogenase"/>
    <property type="match status" value="3"/>
</dbReference>
<accession>B6IY50</accession>
<dbReference type="AlphaFoldDB" id="B6IY50"/>
<gene>
    <name evidence="5" type="ordered locus">RC1_3881</name>
</gene>
<dbReference type="GO" id="GO:1902201">
    <property type="term" value="P:negative regulation of bacterial-type flagellum-dependent cell motility"/>
    <property type="evidence" value="ECO:0007669"/>
    <property type="project" value="TreeGrafter"/>
</dbReference>
<dbReference type="InterPro" id="IPR011110">
    <property type="entry name" value="Reg_prop"/>
</dbReference>
<dbReference type="EMBL" id="CP000613">
    <property type="protein sequence ID" value="ACJ01224.1"/>
    <property type="molecule type" value="Genomic_DNA"/>
</dbReference>
<dbReference type="SMART" id="SM00267">
    <property type="entry name" value="GGDEF"/>
    <property type="match status" value="1"/>
</dbReference>
<dbReference type="NCBIfam" id="TIGR00254">
    <property type="entry name" value="GGDEF"/>
    <property type="match status" value="1"/>
</dbReference>
<dbReference type="PANTHER" id="PTHR45138">
    <property type="entry name" value="REGULATORY COMPONENTS OF SENSORY TRANSDUCTION SYSTEM"/>
    <property type="match status" value="1"/>
</dbReference>
<name>B6IY50_RHOCS</name>
<feature type="domain" description="GGDEF" evidence="4">
    <location>
        <begin position="893"/>
        <end position="1026"/>
    </location>
</feature>
<dbReference type="CDD" id="cd01949">
    <property type="entry name" value="GGDEF"/>
    <property type="match status" value="1"/>
</dbReference>
<reference evidence="5 6" key="1">
    <citation type="journal article" date="2010" name="BMC Genomics">
        <title>Metabolic flexibility revealed in the genome of the cyst-forming alpha-1 proteobacterium Rhodospirillum centenum.</title>
        <authorList>
            <person name="Lu Y.K."/>
            <person name="Marden J."/>
            <person name="Han M."/>
            <person name="Swingley W.D."/>
            <person name="Mastrian S.D."/>
            <person name="Chowdhury S.R."/>
            <person name="Hao J."/>
            <person name="Helmy T."/>
            <person name="Kim S."/>
            <person name="Kurdoglu A.A."/>
            <person name="Matthies H.J."/>
            <person name="Rollo D."/>
            <person name="Stothard P."/>
            <person name="Blankenship R.E."/>
            <person name="Bauer C.E."/>
            <person name="Touchman J.W."/>
        </authorList>
    </citation>
    <scope>NUCLEOTIDE SEQUENCE [LARGE SCALE GENOMIC DNA]</scope>
    <source>
        <strain evidence="6">ATCC 51521 / SW</strain>
    </source>
</reference>
<protein>
    <recommendedName>
        <fullName evidence="1">diguanylate cyclase</fullName>
        <ecNumber evidence="1">2.7.7.65</ecNumber>
    </recommendedName>
</protein>
<dbReference type="Pfam" id="PF07495">
    <property type="entry name" value="Y_Y_Y"/>
    <property type="match status" value="1"/>
</dbReference>
<evidence type="ECO:0000313" key="5">
    <source>
        <dbReference type="EMBL" id="ACJ01224.1"/>
    </source>
</evidence>
<dbReference type="EC" id="2.7.7.65" evidence="1"/>
<dbReference type="InterPro" id="IPR011123">
    <property type="entry name" value="Y_Y_Y"/>
</dbReference>
<dbReference type="HOGENOM" id="CLU_000445_28_4_5"/>
<dbReference type="GO" id="GO:0005886">
    <property type="term" value="C:plasma membrane"/>
    <property type="evidence" value="ECO:0007669"/>
    <property type="project" value="TreeGrafter"/>
</dbReference>
<evidence type="ECO:0000256" key="3">
    <source>
        <dbReference type="SAM" id="Coils"/>
    </source>
</evidence>
<dbReference type="Gene3D" id="2.60.40.10">
    <property type="entry name" value="Immunoglobulins"/>
    <property type="match status" value="1"/>
</dbReference>
<dbReference type="eggNOG" id="COG3706">
    <property type="taxonomic scope" value="Bacteria"/>
</dbReference>
<dbReference type="InterPro" id="IPR043128">
    <property type="entry name" value="Rev_trsase/Diguanyl_cyclase"/>
</dbReference>
<dbReference type="InterPro" id="IPR015943">
    <property type="entry name" value="WD40/YVTN_repeat-like_dom_sf"/>
</dbReference>
<evidence type="ECO:0000313" key="6">
    <source>
        <dbReference type="Proteomes" id="UP000001591"/>
    </source>
</evidence>
<organism evidence="5 6">
    <name type="scientific">Rhodospirillum centenum (strain ATCC 51521 / SW)</name>
    <dbReference type="NCBI Taxonomy" id="414684"/>
    <lineage>
        <taxon>Bacteria</taxon>
        <taxon>Pseudomonadati</taxon>
        <taxon>Pseudomonadota</taxon>
        <taxon>Alphaproteobacteria</taxon>
        <taxon>Rhodospirillales</taxon>
        <taxon>Rhodospirillaceae</taxon>
        <taxon>Rhodospirillum</taxon>
    </lineage>
</organism>
<dbReference type="InterPro" id="IPR013783">
    <property type="entry name" value="Ig-like_fold"/>
</dbReference>
<feature type="coiled-coil region" evidence="3">
    <location>
        <begin position="838"/>
        <end position="865"/>
    </location>
</feature>
<evidence type="ECO:0000259" key="4">
    <source>
        <dbReference type="PROSITE" id="PS50887"/>
    </source>
</evidence>
<dbReference type="Pfam" id="PF07494">
    <property type="entry name" value="Reg_prop"/>
    <property type="match status" value="3"/>
</dbReference>
<dbReference type="KEGG" id="rce:RC1_3881"/>
<dbReference type="SUPFAM" id="SSF55073">
    <property type="entry name" value="Nucleotide cyclase"/>
    <property type="match status" value="1"/>
</dbReference>
<dbReference type="PANTHER" id="PTHR45138:SF9">
    <property type="entry name" value="DIGUANYLATE CYCLASE DGCM-RELATED"/>
    <property type="match status" value="1"/>
</dbReference>
<dbReference type="FunFam" id="3.30.70.270:FF:000001">
    <property type="entry name" value="Diguanylate cyclase domain protein"/>
    <property type="match status" value="1"/>
</dbReference>
<dbReference type="InterPro" id="IPR000160">
    <property type="entry name" value="GGDEF_dom"/>
</dbReference>
<keyword evidence="6" id="KW-1185">Reference proteome</keyword>
<comment type="catalytic activity">
    <reaction evidence="2">
        <text>2 GTP = 3',3'-c-di-GMP + 2 diphosphate</text>
        <dbReference type="Rhea" id="RHEA:24898"/>
        <dbReference type="ChEBI" id="CHEBI:33019"/>
        <dbReference type="ChEBI" id="CHEBI:37565"/>
        <dbReference type="ChEBI" id="CHEBI:58805"/>
        <dbReference type="EC" id="2.7.7.65"/>
    </reaction>
</comment>
<dbReference type="InterPro" id="IPR050469">
    <property type="entry name" value="Diguanylate_Cyclase"/>
</dbReference>
<dbReference type="eggNOG" id="COG3292">
    <property type="taxonomic scope" value="Bacteria"/>
</dbReference>
<evidence type="ECO:0000256" key="2">
    <source>
        <dbReference type="ARBA" id="ARBA00034247"/>
    </source>
</evidence>
<dbReference type="PROSITE" id="PS50887">
    <property type="entry name" value="GGDEF"/>
    <property type="match status" value="1"/>
</dbReference>